<dbReference type="SUPFAM" id="SSF51182">
    <property type="entry name" value="RmlC-like cupins"/>
    <property type="match status" value="1"/>
</dbReference>
<evidence type="ECO:0000259" key="1">
    <source>
        <dbReference type="Pfam" id="PF07883"/>
    </source>
</evidence>
<reference evidence="2 3" key="1">
    <citation type="submission" date="2017-07" db="EMBL/GenBank/DDBJ databases">
        <title>Isolation and whole genome analysis of endospore-forming bacteria from heroin.</title>
        <authorList>
            <person name="Kalinowski J."/>
            <person name="Ahrens B."/>
            <person name="Al-Dilaimi A."/>
            <person name="Winkler A."/>
            <person name="Wibberg D."/>
            <person name="Schleenbecker U."/>
            <person name="Ruckert C."/>
            <person name="Wolfel R."/>
            <person name="Grass G."/>
        </authorList>
    </citation>
    <scope>NUCLEOTIDE SEQUENCE [LARGE SCALE GENOMIC DNA]</scope>
    <source>
        <strain evidence="2 3">7528</strain>
    </source>
</reference>
<accession>A0A268A7X4</accession>
<dbReference type="InterPro" id="IPR014710">
    <property type="entry name" value="RmlC-like_jellyroll"/>
</dbReference>
<dbReference type="Proteomes" id="UP000216013">
    <property type="component" value="Unassembled WGS sequence"/>
</dbReference>
<evidence type="ECO:0000313" key="2">
    <source>
        <dbReference type="EMBL" id="PAD20223.1"/>
    </source>
</evidence>
<dbReference type="CDD" id="cd02219">
    <property type="entry name" value="cupin_YjlB-like"/>
    <property type="match status" value="1"/>
</dbReference>
<dbReference type="AlphaFoldDB" id="A0A268A7X4"/>
<name>A0A268A7X4_9BACI</name>
<dbReference type="EMBL" id="NPBV01000024">
    <property type="protein sequence ID" value="PAD20223.1"/>
    <property type="molecule type" value="Genomic_DNA"/>
</dbReference>
<gene>
    <name evidence="2" type="ORF">CHH64_14125</name>
</gene>
<dbReference type="PIRSF" id="PIRSF019307">
    <property type="entry name" value="UCP019307"/>
    <property type="match status" value="1"/>
</dbReference>
<dbReference type="Pfam" id="PF07883">
    <property type="entry name" value="Cupin_2"/>
    <property type="match status" value="1"/>
</dbReference>
<protein>
    <recommendedName>
        <fullName evidence="1">Cupin type-2 domain-containing protein</fullName>
    </recommendedName>
</protein>
<dbReference type="InterPro" id="IPR011051">
    <property type="entry name" value="RmlC_Cupin_sf"/>
</dbReference>
<dbReference type="RefSeq" id="WP_095261361.1">
    <property type="nucleotide sequence ID" value="NZ_NPBD01000015.1"/>
</dbReference>
<dbReference type="PANTHER" id="PTHR36448:SF2">
    <property type="entry name" value="CUPIN TYPE-1 DOMAIN-CONTAINING PROTEIN"/>
    <property type="match status" value="1"/>
</dbReference>
<evidence type="ECO:0000313" key="3">
    <source>
        <dbReference type="Proteomes" id="UP000216013"/>
    </source>
</evidence>
<feature type="domain" description="Cupin type-2" evidence="1">
    <location>
        <begin position="53"/>
        <end position="99"/>
    </location>
</feature>
<sequence length="154" mass="17419">MQKFHFQDDGTYPNNKLPVLYYRNAINHTDTMRELFNSNQWRNSWVNGIFPYHHYHSTAHEVLGVLSGHATVQLGGPDGEQLNISRGDVIVLPAGTAHKRIQESIDFQVLGAYPDGMSFDTKTDKPDEYDQALQQIPNVPIPKQDPVTGNSIWS</sequence>
<dbReference type="InterPro" id="IPR014500">
    <property type="entry name" value="UCP019307_cupin"/>
</dbReference>
<dbReference type="PANTHER" id="PTHR36448">
    <property type="entry name" value="BLR7373 PROTEIN"/>
    <property type="match status" value="1"/>
</dbReference>
<dbReference type="Gene3D" id="2.60.120.10">
    <property type="entry name" value="Jelly Rolls"/>
    <property type="match status" value="1"/>
</dbReference>
<dbReference type="InterPro" id="IPR047121">
    <property type="entry name" value="YjiB-like"/>
</dbReference>
<dbReference type="InterPro" id="IPR013096">
    <property type="entry name" value="Cupin_2"/>
</dbReference>
<organism evidence="2 3">
    <name type="scientific">Terribacillus saccharophilus</name>
    <dbReference type="NCBI Taxonomy" id="361277"/>
    <lineage>
        <taxon>Bacteria</taxon>
        <taxon>Bacillati</taxon>
        <taxon>Bacillota</taxon>
        <taxon>Bacilli</taxon>
        <taxon>Bacillales</taxon>
        <taxon>Bacillaceae</taxon>
        <taxon>Terribacillus</taxon>
    </lineage>
</organism>
<proteinExistence type="predicted"/>
<comment type="caution">
    <text evidence="2">The sequence shown here is derived from an EMBL/GenBank/DDBJ whole genome shotgun (WGS) entry which is preliminary data.</text>
</comment>